<keyword evidence="2" id="KW-1185">Reference proteome</keyword>
<dbReference type="SUPFAM" id="SSF48576">
    <property type="entry name" value="Terpenoid synthases"/>
    <property type="match status" value="1"/>
</dbReference>
<reference evidence="1" key="1">
    <citation type="submission" date="2022-07" db="EMBL/GenBank/DDBJ databases">
        <title>Genome Sequence of Agrocybe chaxingu.</title>
        <authorList>
            <person name="Buettner E."/>
        </authorList>
    </citation>
    <scope>NUCLEOTIDE SEQUENCE</scope>
    <source>
        <strain evidence="1">MP-N11</strain>
    </source>
</reference>
<sequence>MQEQNLDVQGAVNWLERYAAGVRGAFLDNVANMPSRGTEVDSRVKVYVNGLAQWVRGNDDWTFESGRYFGDKGAEVQKTRVMSLLPLGASGFVKKSA</sequence>
<proteinExistence type="predicted"/>
<dbReference type="Gene3D" id="1.10.600.10">
    <property type="entry name" value="Farnesyl Diphosphate Synthase"/>
    <property type="match status" value="1"/>
</dbReference>
<dbReference type="AlphaFoldDB" id="A0A9W8K0S0"/>
<dbReference type="Proteomes" id="UP001148786">
    <property type="component" value="Unassembled WGS sequence"/>
</dbReference>
<name>A0A9W8K0S0_9AGAR</name>
<accession>A0A9W8K0S0</accession>
<dbReference type="OrthoDB" id="6486656at2759"/>
<evidence type="ECO:0000313" key="1">
    <source>
        <dbReference type="EMBL" id="KAJ3511062.1"/>
    </source>
</evidence>
<evidence type="ECO:0000313" key="2">
    <source>
        <dbReference type="Proteomes" id="UP001148786"/>
    </source>
</evidence>
<dbReference type="EMBL" id="JANKHO010000352">
    <property type="protein sequence ID" value="KAJ3511062.1"/>
    <property type="molecule type" value="Genomic_DNA"/>
</dbReference>
<protein>
    <submittedName>
        <fullName evidence="1">Uncharacterized protein</fullName>
    </submittedName>
</protein>
<comment type="caution">
    <text evidence="1">The sequence shown here is derived from an EMBL/GenBank/DDBJ whole genome shotgun (WGS) entry which is preliminary data.</text>
</comment>
<dbReference type="InterPro" id="IPR008949">
    <property type="entry name" value="Isoprenoid_synthase_dom_sf"/>
</dbReference>
<gene>
    <name evidence="1" type="ORF">NLJ89_g4326</name>
</gene>
<organism evidence="1 2">
    <name type="scientific">Agrocybe chaxingu</name>
    <dbReference type="NCBI Taxonomy" id="84603"/>
    <lineage>
        <taxon>Eukaryota</taxon>
        <taxon>Fungi</taxon>
        <taxon>Dikarya</taxon>
        <taxon>Basidiomycota</taxon>
        <taxon>Agaricomycotina</taxon>
        <taxon>Agaricomycetes</taxon>
        <taxon>Agaricomycetidae</taxon>
        <taxon>Agaricales</taxon>
        <taxon>Agaricineae</taxon>
        <taxon>Strophariaceae</taxon>
        <taxon>Agrocybe</taxon>
    </lineage>
</organism>